<dbReference type="AlphaFoldDB" id="A0AAN8Q5C8"/>
<protein>
    <submittedName>
        <fullName evidence="1">Uncharacterized protein</fullName>
    </submittedName>
</protein>
<keyword evidence="2" id="KW-1185">Reference proteome</keyword>
<sequence length="186" mass="21273">MITYCREKLISLNKNLQCLDHSMKVNIEQFSDLIVNTKENICTLFKVIKPQIRVTNKPRPTRKNRGVNHNNLRSIDIINDEKAGNVLNSFNLCVLNCQSIRNKTDELQEYLLDNDLDIFVAAETWLKPNDTVTLHKLLPSNYSAITENRIGRRGGGLAVIHKSVLETSKKISPLVLSHRLSFLTYI</sequence>
<proteinExistence type="predicted"/>
<name>A0AAN8Q5C8_PATCE</name>
<evidence type="ECO:0000313" key="1">
    <source>
        <dbReference type="EMBL" id="KAK6191945.1"/>
    </source>
</evidence>
<dbReference type="EMBL" id="JAZGQO010000002">
    <property type="protein sequence ID" value="KAK6191945.1"/>
    <property type="molecule type" value="Genomic_DNA"/>
</dbReference>
<gene>
    <name evidence="1" type="ORF">SNE40_003516</name>
</gene>
<evidence type="ECO:0000313" key="2">
    <source>
        <dbReference type="Proteomes" id="UP001347796"/>
    </source>
</evidence>
<reference evidence="1 2" key="1">
    <citation type="submission" date="2024-01" db="EMBL/GenBank/DDBJ databases">
        <title>The genome of the rayed Mediterranean limpet Patella caerulea (Linnaeus, 1758).</title>
        <authorList>
            <person name="Anh-Thu Weber A."/>
            <person name="Halstead-Nussloch G."/>
        </authorList>
    </citation>
    <scope>NUCLEOTIDE SEQUENCE [LARGE SCALE GENOMIC DNA]</scope>
    <source>
        <strain evidence="1">AATW-2023a</strain>
        <tissue evidence="1">Whole specimen</tissue>
    </source>
</reference>
<dbReference type="Proteomes" id="UP001347796">
    <property type="component" value="Unassembled WGS sequence"/>
</dbReference>
<dbReference type="PANTHER" id="PTHR46670">
    <property type="entry name" value="ENDO/EXONUCLEASE/PHOSPHATASE DOMAIN-CONTAINING PROTEIN"/>
    <property type="match status" value="1"/>
</dbReference>
<dbReference type="Gene3D" id="3.60.10.10">
    <property type="entry name" value="Endonuclease/exonuclease/phosphatase"/>
    <property type="match status" value="1"/>
</dbReference>
<comment type="caution">
    <text evidence="1">The sequence shown here is derived from an EMBL/GenBank/DDBJ whole genome shotgun (WGS) entry which is preliminary data.</text>
</comment>
<dbReference type="InterPro" id="IPR036691">
    <property type="entry name" value="Endo/exonu/phosph_ase_sf"/>
</dbReference>
<dbReference type="SUPFAM" id="SSF56219">
    <property type="entry name" value="DNase I-like"/>
    <property type="match status" value="1"/>
</dbReference>
<organism evidence="1 2">
    <name type="scientific">Patella caerulea</name>
    <name type="common">Rayed Mediterranean limpet</name>
    <dbReference type="NCBI Taxonomy" id="87958"/>
    <lineage>
        <taxon>Eukaryota</taxon>
        <taxon>Metazoa</taxon>
        <taxon>Spiralia</taxon>
        <taxon>Lophotrochozoa</taxon>
        <taxon>Mollusca</taxon>
        <taxon>Gastropoda</taxon>
        <taxon>Patellogastropoda</taxon>
        <taxon>Patelloidea</taxon>
        <taxon>Patellidae</taxon>
        <taxon>Patella</taxon>
    </lineage>
</organism>
<accession>A0AAN8Q5C8</accession>
<dbReference type="PANTHER" id="PTHR46670:SF3">
    <property type="entry name" value="ENDONUCLEASE_EXONUCLEASE_PHOSPHATASE DOMAIN-CONTAINING PROTEIN"/>
    <property type="match status" value="1"/>
</dbReference>